<dbReference type="Pfam" id="PF13174">
    <property type="entry name" value="TPR_6"/>
    <property type="match status" value="1"/>
</dbReference>
<evidence type="ECO:0000256" key="4">
    <source>
        <dbReference type="ARBA" id="ARBA00022786"/>
    </source>
</evidence>
<dbReference type="SMART" id="SM00028">
    <property type="entry name" value="TPR"/>
    <property type="match status" value="5"/>
</dbReference>
<keyword evidence="1" id="KW-0132">Cell division</keyword>
<dbReference type="PANTHER" id="PTHR12558">
    <property type="entry name" value="CELL DIVISION CYCLE 16,23,27"/>
    <property type="match status" value="1"/>
</dbReference>
<dbReference type="Pfam" id="PF13432">
    <property type="entry name" value="TPR_16"/>
    <property type="match status" value="1"/>
</dbReference>
<dbReference type="Pfam" id="PF13181">
    <property type="entry name" value="TPR_8"/>
    <property type="match status" value="1"/>
</dbReference>
<dbReference type="GO" id="GO:0051301">
    <property type="term" value="P:cell division"/>
    <property type="evidence" value="ECO:0007669"/>
    <property type="project" value="UniProtKB-KW"/>
</dbReference>
<protein>
    <recommendedName>
        <fullName evidence="8">Cdc23 domain-containing protein</fullName>
    </recommendedName>
</protein>
<dbReference type="InterPro" id="IPR019734">
    <property type="entry name" value="TPR_rpt"/>
</dbReference>
<evidence type="ECO:0000256" key="5">
    <source>
        <dbReference type="ARBA" id="ARBA00022803"/>
    </source>
</evidence>
<dbReference type="GO" id="GO:0016567">
    <property type="term" value="P:protein ubiquitination"/>
    <property type="evidence" value="ECO:0007669"/>
    <property type="project" value="TreeGrafter"/>
</dbReference>
<dbReference type="InterPro" id="IPR007192">
    <property type="entry name" value="APC8"/>
</dbReference>
<evidence type="ECO:0000256" key="1">
    <source>
        <dbReference type="ARBA" id="ARBA00022618"/>
    </source>
</evidence>
<keyword evidence="3" id="KW-0498">Mitosis</keyword>
<sequence length="615" mass="69976">MLESEPVSDTFLLAQSFFEIGEYIRSAVAMSGEEKDGGALPASIPNDDAPSRELFLWSYALFLAGQKRKEEAIAEAGRQGNTITNCINPWLEELRKVLEEKKKRKALTGLCGYALGMVLKEIAALRAIGGFEPSQDTMVEKPLLDADLDQKMNDAFFHHHTQPLERKKKIKDKEELTQLFTESNKIYKAGAIAAFKAREQLAETASQFPWNWSAWLDLADMSIPTDASRPEESIEIRQFQPISNLPFDHNAKDGPARLCIDSVGIISVCHGVRLAVEGQRCVEALEVLNELKSILPSSSFVFAQQALAHYARRDFDTAINTFEVLRQNFPYRLDQLDVYSNILYVKEQRADLSLLAHAVFRIDKYRPETCCIIGNYYSLRRQHERAVLYFRRALRLDRKCLSAWTLMGHEFIELKNTNAAVESYRRAVDTNSRDYRAWYGLGQTYEMLTMHFYALYYYRKAASLRPNDGRMWIAIANCNEQLQRIPQAMTFYQKAAQIDDPEGHAALKLAKLYRHHTHDPEKAAIYYSQYLNIAGDAEILDTTAEAILYLAEHHKNNGKLEKAQTLLARLLDFAGPEKAQAQAMLREVRAMLDNDIQADFIGSDGGLDDEDLDLT</sequence>
<proteinExistence type="predicted"/>
<keyword evidence="4" id="KW-0833">Ubl conjugation pathway</keyword>
<dbReference type="SUPFAM" id="SSF48452">
    <property type="entry name" value="TPR-like"/>
    <property type="match status" value="2"/>
</dbReference>
<accession>A0A7S3JTY1</accession>
<dbReference type="GO" id="GO:0005680">
    <property type="term" value="C:anaphase-promoting complex"/>
    <property type="evidence" value="ECO:0007669"/>
    <property type="project" value="InterPro"/>
</dbReference>
<dbReference type="Gene3D" id="1.25.40.10">
    <property type="entry name" value="Tetratricopeptide repeat domain"/>
    <property type="match status" value="3"/>
</dbReference>
<evidence type="ECO:0000313" key="9">
    <source>
        <dbReference type="EMBL" id="CAE0364910.1"/>
    </source>
</evidence>
<gene>
    <name evidence="9" type="ORF">ALAG00032_LOCUS5652</name>
</gene>
<evidence type="ECO:0000256" key="7">
    <source>
        <dbReference type="PROSITE-ProRule" id="PRU00339"/>
    </source>
</evidence>
<dbReference type="Pfam" id="PF04049">
    <property type="entry name" value="ANAPC8"/>
    <property type="match status" value="1"/>
</dbReference>
<evidence type="ECO:0000256" key="3">
    <source>
        <dbReference type="ARBA" id="ARBA00022776"/>
    </source>
</evidence>
<dbReference type="PROSITE" id="PS50005">
    <property type="entry name" value="TPR"/>
    <property type="match status" value="3"/>
</dbReference>
<feature type="domain" description="Cdc23" evidence="8">
    <location>
        <begin position="8"/>
        <end position="121"/>
    </location>
</feature>
<evidence type="ECO:0000256" key="6">
    <source>
        <dbReference type="ARBA" id="ARBA00023306"/>
    </source>
</evidence>
<dbReference type="InterPro" id="IPR011990">
    <property type="entry name" value="TPR-like_helical_dom_sf"/>
</dbReference>
<name>A0A7S3JTY1_9STRA</name>
<dbReference type="PANTHER" id="PTHR12558:SF10">
    <property type="entry name" value="CELL DIVISION CYCLE PROTEIN 23 HOMOLOG"/>
    <property type="match status" value="1"/>
</dbReference>
<dbReference type="GO" id="GO:0045842">
    <property type="term" value="P:positive regulation of mitotic metaphase/anaphase transition"/>
    <property type="evidence" value="ECO:0007669"/>
    <property type="project" value="TreeGrafter"/>
</dbReference>
<feature type="repeat" description="TPR" evidence="7">
    <location>
        <begin position="435"/>
        <end position="468"/>
    </location>
</feature>
<feature type="repeat" description="TPR" evidence="7">
    <location>
        <begin position="367"/>
        <end position="400"/>
    </location>
</feature>
<evidence type="ECO:0000259" key="8">
    <source>
        <dbReference type="Pfam" id="PF04049"/>
    </source>
</evidence>
<keyword evidence="2" id="KW-0677">Repeat</keyword>
<dbReference type="AlphaFoldDB" id="A0A7S3JTY1"/>
<keyword evidence="6" id="KW-0131">Cell cycle</keyword>
<organism evidence="9">
    <name type="scientific">Aureoumbra lagunensis</name>
    <dbReference type="NCBI Taxonomy" id="44058"/>
    <lineage>
        <taxon>Eukaryota</taxon>
        <taxon>Sar</taxon>
        <taxon>Stramenopiles</taxon>
        <taxon>Ochrophyta</taxon>
        <taxon>Pelagophyceae</taxon>
        <taxon>Pelagomonadales</taxon>
        <taxon>Aureoumbra</taxon>
    </lineage>
</organism>
<keyword evidence="5 7" id="KW-0802">TPR repeat</keyword>
<evidence type="ECO:0000256" key="2">
    <source>
        <dbReference type="ARBA" id="ARBA00022737"/>
    </source>
</evidence>
<dbReference type="GO" id="GO:0031145">
    <property type="term" value="P:anaphase-promoting complex-dependent catabolic process"/>
    <property type="evidence" value="ECO:0007669"/>
    <property type="project" value="TreeGrafter"/>
</dbReference>
<dbReference type="EMBL" id="HBIJ01008035">
    <property type="protein sequence ID" value="CAE0364910.1"/>
    <property type="molecule type" value="Transcribed_RNA"/>
</dbReference>
<feature type="repeat" description="TPR" evidence="7">
    <location>
        <begin position="401"/>
        <end position="434"/>
    </location>
</feature>
<reference evidence="9" key="1">
    <citation type="submission" date="2021-01" db="EMBL/GenBank/DDBJ databases">
        <authorList>
            <person name="Corre E."/>
            <person name="Pelletier E."/>
            <person name="Niang G."/>
            <person name="Scheremetjew M."/>
            <person name="Finn R."/>
            <person name="Kale V."/>
            <person name="Holt S."/>
            <person name="Cochrane G."/>
            <person name="Meng A."/>
            <person name="Brown T."/>
            <person name="Cohen L."/>
        </authorList>
    </citation>
    <scope>NUCLEOTIDE SEQUENCE</scope>
    <source>
        <strain evidence="9">CCMP1510</strain>
    </source>
</reference>